<sequence length="372" mass="42320">MEQAFGIITSASKLTRVEEMEKYRPVGAFSFLGRYRVIDFPISNMSNSDIDRIHVYIGDNNPRSLVEHVGTGRHYNINSKHGKVQMLFSDSARKDNLYNTDINAFQENIEIIQRMPQPYVVITPSYMVFRQDFNALLQTHLESGADITLLYHKTDDARENFLNTYVVNLNKQKGVLSLERNSGTAKEKNIFMDTYIMKKDLFLDLISRAKKVSSIYQLVQIVNDSCNDLDIRGVAHRGFFAAITDFRSYYKAQMEMLDYNVAKVLFENNWPIYTRTTDSCPTKYMDGAKVTNSFVSNGCLVEGTIENSIIGRGVTVSKGAVIRNSVILAYSVIGEDVTVENQVIDKWANIIHVKELVSTPENPGYVHRDDII</sequence>
<dbReference type="Proteomes" id="UP000466864">
    <property type="component" value="Unassembled WGS sequence"/>
</dbReference>
<dbReference type="RefSeq" id="WP_154457135.1">
    <property type="nucleotide sequence ID" value="NZ_VUMV01000002.1"/>
</dbReference>
<gene>
    <name evidence="5" type="primary">glgD</name>
    <name evidence="5" type="ORF">FYJ60_03160</name>
</gene>
<dbReference type="SUPFAM" id="SSF51161">
    <property type="entry name" value="Trimeric LpxA-like enzymes"/>
    <property type="match status" value="1"/>
</dbReference>
<dbReference type="GO" id="GO:0008878">
    <property type="term" value="F:glucose-1-phosphate adenylyltransferase activity"/>
    <property type="evidence" value="ECO:0007669"/>
    <property type="project" value="UniProtKB-EC"/>
</dbReference>
<dbReference type="Pfam" id="PF00483">
    <property type="entry name" value="NTP_transferase"/>
    <property type="match status" value="1"/>
</dbReference>
<dbReference type="InterPro" id="IPR005835">
    <property type="entry name" value="NTP_transferase_dom"/>
</dbReference>
<dbReference type="EMBL" id="VUMV01000002">
    <property type="protein sequence ID" value="MST81316.1"/>
    <property type="molecule type" value="Genomic_DNA"/>
</dbReference>
<dbReference type="EC" id="2.7.7.27" evidence="5"/>
<organism evidence="5 6">
    <name type="scientific">Bilifractor porci</name>
    <dbReference type="NCBI Taxonomy" id="2606636"/>
    <lineage>
        <taxon>Bacteria</taxon>
        <taxon>Bacillati</taxon>
        <taxon>Bacillota</taxon>
        <taxon>Clostridia</taxon>
        <taxon>Lachnospirales</taxon>
        <taxon>Lachnospiraceae</taxon>
        <taxon>Bilifractor</taxon>
    </lineage>
</organism>
<dbReference type="InterPro" id="IPR029044">
    <property type="entry name" value="Nucleotide-diphossugar_trans"/>
</dbReference>
<feature type="domain" description="Glucose-1-phosphate adenylyltransferase/Bifunctional protein GlmU-like C-terminal hexapeptide" evidence="4">
    <location>
        <begin position="288"/>
        <end position="351"/>
    </location>
</feature>
<dbReference type="PANTHER" id="PTHR43523">
    <property type="entry name" value="GLUCOSE-1-PHOSPHATE ADENYLYLTRANSFERASE-RELATED"/>
    <property type="match status" value="1"/>
</dbReference>
<dbReference type="GO" id="GO:0005978">
    <property type="term" value="P:glycogen biosynthetic process"/>
    <property type="evidence" value="ECO:0007669"/>
    <property type="project" value="UniProtKB-KW"/>
</dbReference>
<dbReference type="PANTHER" id="PTHR43523:SF6">
    <property type="entry name" value="GLYCOGEN BIOSYNTHESIS PROTEIN GLGD"/>
    <property type="match status" value="1"/>
</dbReference>
<dbReference type="InterPro" id="IPR011831">
    <property type="entry name" value="ADP-Glc_PPase"/>
</dbReference>
<dbReference type="Pfam" id="PF24894">
    <property type="entry name" value="Hexapep_GlmU"/>
    <property type="match status" value="1"/>
</dbReference>
<reference evidence="5 6" key="1">
    <citation type="submission" date="2019-08" db="EMBL/GenBank/DDBJ databases">
        <title>In-depth cultivation of the pig gut microbiome towards novel bacterial diversity and tailored functional studies.</title>
        <authorList>
            <person name="Wylensek D."/>
            <person name="Hitch T.C.A."/>
            <person name="Clavel T."/>
        </authorList>
    </citation>
    <scope>NUCLEOTIDE SEQUENCE [LARGE SCALE GENOMIC DNA]</scope>
    <source>
        <strain evidence="5 6">Oil+RF-744-WCA-WT-13</strain>
    </source>
</reference>
<evidence type="ECO:0000259" key="4">
    <source>
        <dbReference type="Pfam" id="PF24894"/>
    </source>
</evidence>
<dbReference type="SUPFAM" id="SSF53448">
    <property type="entry name" value="Nucleotide-diphospho-sugar transferases"/>
    <property type="match status" value="1"/>
</dbReference>
<keyword evidence="6" id="KW-1185">Reference proteome</keyword>
<evidence type="ECO:0000313" key="5">
    <source>
        <dbReference type="EMBL" id="MST81316.1"/>
    </source>
</evidence>
<evidence type="ECO:0000256" key="2">
    <source>
        <dbReference type="ARBA" id="ARBA00023056"/>
    </source>
</evidence>
<keyword evidence="5" id="KW-0548">Nucleotidyltransferase</keyword>
<comment type="caution">
    <text evidence="5">The sequence shown here is derived from an EMBL/GenBank/DDBJ whole genome shotgun (WGS) entry which is preliminary data.</text>
</comment>
<dbReference type="Gene3D" id="2.160.10.10">
    <property type="entry name" value="Hexapeptide repeat proteins"/>
    <property type="match status" value="1"/>
</dbReference>
<accession>A0A7X2P6Z1</accession>
<dbReference type="InterPro" id="IPR011832">
    <property type="entry name" value="GlgDAde_trans"/>
</dbReference>
<dbReference type="InterPro" id="IPR056818">
    <property type="entry name" value="GlmU/GlgC-like_hexapep"/>
</dbReference>
<evidence type="ECO:0000313" key="6">
    <source>
        <dbReference type="Proteomes" id="UP000466864"/>
    </source>
</evidence>
<keyword evidence="2" id="KW-0320">Glycogen biosynthesis</keyword>
<proteinExistence type="inferred from homology"/>
<protein>
    <submittedName>
        <fullName evidence="5">Glucose-1-phosphate adenylyltransferase subunit GlgD</fullName>
        <ecNumber evidence="5">2.7.7.27</ecNumber>
    </submittedName>
</protein>
<feature type="domain" description="Nucleotidyl transferase" evidence="3">
    <location>
        <begin position="16"/>
        <end position="210"/>
    </location>
</feature>
<comment type="similarity">
    <text evidence="1">Belongs to the bacterial/plant glucose-1-phosphate adenylyltransferase family.</text>
</comment>
<dbReference type="InterPro" id="IPR011004">
    <property type="entry name" value="Trimer_LpxA-like_sf"/>
</dbReference>
<dbReference type="NCBIfam" id="TIGR02092">
    <property type="entry name" value="glgD"/>
    <property type="match status" value="1"/>
</dbReference>
<evidence type="ECO:0000256" key="1">
    <source>
        <dbReference type="ARBA" id="ARBA00010443"/>
    </source>
</evidence>
<name>A0A7X2P6Z1_9FIRM</name>
<evidence type="ECO:0000259" key="3">
    <source>
        <dbReference type="Pfam" id="PF00483"/>
    </source>
</evidence>
<dbReference type="Gene3D" id="3.90.550.10">
    <property type="entry name" value="Spore Coat Polysaccharide Biosynthesis Protein SpsA, Chain A"/>
    <property type="match status" value="1"/>
</dbReference>
<dbReference type="CDD" id="cd04651">
    <property type="entry name" value="LbH_G1P_AT_C"/>
    <property type="match status" value="1"/>
</dbReference>
<dbReference type="AlphaFoldDB" id="A0A7X2P6Z1"/>
<keyword evidence="5" id="KW-0808">Transferase</keyword>